<sequence length="59" mass="6609">MARPTSEAIVRSNVLTFHNATVPIVLHFDVRFSRVTMDTSPGFQEGIDHVAIFEEHSVV</sequence>
<evidence type="ECO:0000313" key="2">
    <source>
        <dbReference type="Proteomes" id="UP001392437"/>
    </source>
</evidence>
<organism evidence="1 2">
    <name type="scientific">Apiospora kogelbergensis</name>
    <dbReference type="NCBI Taxonomy" id="1337665"/>
    <lineage>
        <taxon>Eukaryota</taxon>
        <taxon>Fungi</taxon>
        <taxon>Dikarya</taxon>
        <taxon>Ascomycota</taxon>
        <taxon>Pezizomycotina</taxon>
        <taxon>Sordariomycetes</taxon>
        <taxon>Xylariomycetidae</taxon>
        <taxon>Amphisphaeriales</taxon>
        <taxon>Apiosporaceae</taxon>
        <taxon>Apiospora</taxon>
    </lineage>
</organism>
<gene>
    <name evidence="1" type="ORF">PG999_001072</name>
</gene>
<accession>A0AAW0RDL5</accession>
<evidence type="ECO:0000313" key="1">
    <source>
        <dbReference type="EMBL" id="KAK8132899.1"/>
    </source>
</evidence>
<name>A0AAW0RDL5_9PEZI</name>
<dbReference type="AlphaFoldDB" id="A0AAW0RDL5"/>
<dbReference type="Proteomes" id="UP001392437">
    <property type="component" value="Unassembled WGS sequence"/>
</dbReference>
<keyword evidence="2" id="KW-1185">Reference proteome</keyword>
<protein>
    <submittedName>
        <fullName evidence="1">Uncharacterized protein</fullName>
    </submittedName>
</protein>
<dbReference type="EMBL" id="JAQQWP010000001">
    <property type="protein sequence ID" value="KAK8132899.1"/>
    <property type="molecule type" value="Genomic_DNA"/>
</dbReference>
<reference evidence="1 2" key="1">
    <citation type="submission" date="2023-01" db="EMBL/GenBank/DDBJ databases">
        <title>Analysis of 21 Apiospora genomes using comparative genomics revels a genus with tremendous synthesis potential of carbohydrate active enzymes and secondary metabolites.</title>
        <authorList>
            <person name="Sorensen T."/>
        </authorList>
    </citation>
    <scope>NUCLEOTIDE SEQUENCE [LARGE SCALE GENOMIC DNA]</scope>
    <source>
        <strain evidence="1 2">CBS 117206</strain>
    </source>
</reference>
<proteinExistence type="predicted"/>
<comment type="caution">
    <text evidence="1">The sequence shown here is derived from an EMBL/GenBank/DDBJ whole genome shotgun (WGS) entry which is preliminary data.</text>
</comment>